<feature type="region of interest" description="Disordered" evidence="1">
    <location>
        <begin position="16"/>
        <end position="50"/>
    </location>
</feature>
<accession>A0A840V008</accession>
<evidence type="ECO:0000313" key="3">
    <source>
        <dbReference type="Proteomes" id="UP000539642"/>
    </source>
</evidence>
<dbReference type="AlphaFoldDB" id="A0A840V008"/>
<proteinExistence type="predicted"/>
<keyword evidence="3" id="KW-1185">Reference proteome</keyword>
<dbReference type="Proteomes" id="UP000539642">
    <property type="component" value="Unassembled WGS sequence"/>
</dbReference>
<gene>
    <name evidence="2" type="ORF">HNQ81_000850</name>
</gene>
<evidence type="ECO:0000313" key="2">
    <source>
        <dbReference type="EMBL" id="MBB5347140.1"/>
    </source>
</evidence>
<comment type="caution">
    <text evidence="2">The sequence shown here is derived from an EMBL/GenBank/DDBJ whole genome shotgun (WGS) entry which is preliminary data.</text>
</comment>
<reference evidence="2 3" key="1">
    <citation type="submission" date="2020-08" db="EMBL/GenBank/DDBJ databases">
        <title>Genomic Encyclopedia of Type Strains, Phase IV (KMG-IV): sequencing the most valuable type-strain genomes for metagenomic binning, comparative biology and taxonomic classification.</title>
        <authorList>
            <person name="Goeker M."/>
        </authorList>
    </citation>
    <scope>NUCLEOTIDE SEQUENCE [LARGE SCALE GENOMIC DNA]</scope>
    <source>
        <strain evidence="2 3">DSM 28570</strain>
    </source>
</reference>
<dbReference type="RefSeq" id="WP_183348610.1">
    <property type="nucleotide sequence ID" value="NZ_JACHEO010000002.1"/>
</dbReference>
<evidence type="ECO:0000256" key="1">
    <source>
        <dbReference type="SAM" id="MobiDB-lite"/>
    </source>
</evidence>
<protein>
    <submittedName>
        <fullName evidence="2">Uncharacterized protein</fullName>
    </submittedName>
</protein>
<organism evidence="2 3">
    <name type="scientific">Desulfoprunum benzoelyticum</name>
    <dbReference type="NCBI Taxonomy" id="1506996"/>
    <lineage>
        <taxon>Bacteria</taxon>
        <taxon>Pseudomonadati</taxon>
        <taxon>Thermodesulfobacteriota</taxon>
        <taxon>Desulfobulbia</taxon>
        <taxon>Desulfobulbales</taxon>
        <taxon>Desulfobulbaceae</taxon>
        <taxon>Desulfoprunum</taxon>
    </lineage>
</organism>
<name>A0A840V008_9BACT</name>
<sequence>MNTIGEICVFSSGTTVKGKKKKSGSPGPLLAKSRRTTTKDQHTHHNSTKSIQHTNHLFSLFIRRLLRLTPFNDATKYLYRTFLSPATGHQFAIPAVLPHPAMGRDPSEQAAGIEAGDTLTLTFIVKQRIFEV</sequence>
<dbReference type="EMBL" id="JACHEO010000002">
    <property type="protein sequence ID" value="MBB5347140.1"/>
    <property type="molecule type" value="Genomic_DNA"/>
</dbReference>